<feature type="signal peptide" evidence="3">
    <location>
        <begin position="1"/>
        <end position="17"/>
    </location>
</feature>
<dbReference type="Gene3D" id="3.30.70.360">
    <property type="match status" value="1"/>
</dbReference>
<evidence type="ECO:0000256" key="2">
    <source>
        <dbReference type="PIRSR" id="PIRSR005962-1"/>
    </source>
</evidence>
<dbReference type="PANTHER" id="PTHR11014:SF63">
    <property type="entry name" value="METALLOPEPTIDASE, PUTATIVE (AFU_ORTHOLOGUE AFUA_6G09600)-RELATED"/>
    <property type="match status" value="1"/>
</dbReference>
<proteinExistence type="predicted"/>
<dbReference type="NCBIfam" id="TIGR01891">
    <property type="entry name" value="amidohydrolases"/>
    <property type="match status" value="1"/>
</dbReference>
<dbReference type="InterPro" id="IPR011650">
    <property type="entry name" value="Peptidase_M20_dimer"/>
</dbReference>
<dbReference type="InterPro" id="IPR036264">
    <property type="entry name" value="Bact_exopeptidase_dim_dom"/>
</dbReference>
<dbReference type="Proteomes" id="UP000321577">
    <property type="component" value="Unassembled WGS sequence"/>
</dbReference>
<evidence type="ECO:0000313" key="5">
    <source>
        <dbReference type="EMBL" id="GEP41761.1"/>
    </source>
</evidence>
<gene>
    <name evidence="5" type="ORF">BGE01nite_10520</name>
</gene>
<dbReference type="GO" id="GO:0050118">
    <property type="term" value="F:N-acetyldiaminopimelate deacetylase activity"/>
    <property type="evidence" value="ECO:0007669"/>
    <property type="project" value="UniProtKB-ARBA"/>
</dbReference>
<reference evidence="5 6" key="1">
    <citation type="submission" date="2019-07" db="EMBL/GenBank/DDBJ databases">
        <title>Whole genome shotgun sequence of Brevifollis gellanilyticus NBRC 108608.</title>
        <authorList>
            <person name="Hosoyama A."/>
            <person name="Uohara A."/>
            <person name="Ohji S."/>
            <person name="Ichikawa N."/>
        </authorList>
    </citation>
    <scope>NUCLEOTIDE SEQUENCE [LARGE SCALE GENOMIC DNA]</scope>
    <source>
        <strain evidence="5 6">NBRC 108608</strain>
    </source>
</reference>
<dbReference type="Pfam" id="PF01546">
    <property type="entry name" value="Peptidase_M20"/>
    <property type="match status" value="1"/>
</dbReference>
<dbReference type="OrthoDB" id="9776731at2"/>
<dbReference type="InterPro" id="IPR002933">
    <property type="entry name" value="Peptidase_M20"/>
</dbReference>
<keyword evidence="2" id="KW-0464">Manganese</keyword>
<dbReference type="FunFam" id="3.30.70.360:FF:000001">
    <property type="entry name" value="N-acetyldiaminopimelate deacetylase"/>
    <property type="match status" value="1"/>
</dbReference>
<evidence type="ECO:0000256" key="3">
    <source>
        <dbReference type="SAM" id="SignalP"/>
    </source>
</evidence>
<evidence type="ECO:0000256" key="1">
    <source>
        <dbReference type="ARBA" id="ARBA00022801"/>
    </source>
</evidence>
<feature type="chain" id="PRO_5021821860" evidence="3">
    <location>
        <begin position="18"/>
        <end position="432"/>
    </location>
</feature>
<sequence>MKTFLAALLVTSSLAAADVESLVKDEIPSLLTLYKELHANPELSLHEAETSVRVAKELRDAGLEVTEKVGGNGVVGVLKNGEGPVIMVRTDLDALPVKELTGLPYASKKLVKDETGREVNVMHACGHDMHMTSFIGTARVLAKTRDQWKGTAVMIGQPAEERVLGARLMLRAGLFSKFPKPDKAVALHCSSDLAHGTVGIVEGYALANVDSVEIIVKGVGGHGSMPHLCKDPIVLASQIVLALQTIVSRELRPGDPAVITVGSIHGGTKSNIISEEVKLQLTLRSYKTETRKHLIESIKRIAKAQAESANMPADRMPEILVSDDQSPALYNTPALCQEVRQILHTTLGEKNVLPREPVMGAEDFAEYGLTKEKVPLCMFWLGTQSPEAVAEVKTKGTALPSLHSPFFKPVPEPTIETGVKAMATTVIGLMKK</sequence>
<comment type="cofactor">
    <cofactor evidence="2">
        <name>Mn(2+)</name>
        <dbReference type="ChEBI" id="CHEBI:29035"/>
    </cofactor>
    <text evidence="2">The Mn(2+) ion enhances activity.</text>
</comment>
<evidence type="ECO:0000259" key="4">
    <source>
        <dbReference type="Pfam" id="PF07687"/>
    </source>
</evidence>
<dbReference type="SUPFAM" id="SSF53187">
    <property type="entry name" value="Zn-dependent exopeptidases"/>
    <property type="match status" value="1"/>
</dbReference>
<dbReference type="EMBL" id="BKAG01000005">
    <property type="protein sequence ID" value="GEP41761.1"/>
    <property type="molecule type" value="Genomic_DNA"/>
</dbReference>
<feature type="binding site" evidence="2">
    <location>
        <position position="127"/>
    </location>
    <ligand>
        <name>Mn(2+)</name>
        <dbReference type="ChEBI" id="CHEBI:29035"/>
        <label>2</label>
    </ligand>
</feature>
<organism evidence="5 6">
    <name type="scientific">Brevifollis gellanilyticus</name>
    <dbReference type="NCBI Taxonomy" id="748831"/>
    <lineage>
        <taxon>Bacteria</taxon>
        <taxon>Pseudomonadati</taxon>
        <taxon>Verrucomicrobiota</taxon>
        <taxon>Verrucomicrobiia</taxon>
        <taxon>Verrucomicrobiales</taxon>
        <taxon>Verrucomicrobiaceae</taxon>
    </lineage>
</organism>
<feature type="binding site" evidence="2">
    <location>
        <position position="161"/>
    </location>
    <ligand>
        <name>Mn(2+)</name>
        <dbReference type="ChEBI" id="CHEBI:29035"/>
        <label>2</label>
    </ligand>
</feature>
<name>A0A512M5Y2_9BACT</name>
<dbReference type="InterPro" id="IPR017439">
    <property type="entry name" value="Amidohydrolase"/>
</dbReference>
<dbReference type="GO" id="GO:0046872">
    <property type="term" value="F:metal ion binding"/>
    <property type="evidence" value="ECO:0007669"/>
    <property type="project" value="UniProtKB-KW"/>
</dbReference>
<dbReference type="SUPFAM" id="SSF55031">
    <property type="entry name" value="Bacterial exopeptidase dimerisation domain"/>
    <property type="match status" value="1"/>
</dbReference>
<dbReference type="AlphaFoldDB" id="A0A512M5Y2"/>
<comment type="caution">
    <text evidence="5">The sequence shown here is derived from an EMBL/GenBank/DDBJ whole genome shotgun (WGS) entry which is preliminary data.</text>
</comment>
<feature type="binding site" evidence="2">
    <location>
        <position position="188"/>
    </location>
    <ligand>
        <name>Mn(2+)</name>
        <dbReference type="ChEBI" id="CHEBI:29035"/>
        <label>2</label>
    </ligand>
</feature>
<dbReference type="PIRSF" id="PIRSF005962">
    <property type="entry name" value="Pept_M20D_amidohydro"/>
    <property type="match status" value="1"/>
</dbReference>
<feature type="binding site" evidence="2">
    <location>
        <position position="403"/>
    </location>
    <ligand>
        <name>Mn(2+)</name>
        <dbReference type="ChEBI" id="CHEBI:29035"/>
        <label>2</label>
    </ligand>
</feature>
<feature type="binding site" evidence="2">
    <location>
        <position position="125"/>
    </location>
    <ligand>
        <name>Mn(2+)</name>
        <dbReference type="ChEBI" id="CHEBI:29035"/>
        <label>2</label>
    </ligand>
</feature>
<dbReference type="Gene3D" id="3.40.630.10">
    <property type="entry name" value="Zn peptidases"/>
    <property type="match status" value="1"/>
</dbReference>
<dbReference type="RefSeq" id="WP_146849221.1">
    <property type="nucleotide sequence ID" value="NZ_BKAG01000005.1"/>
</dbReference>
<protein>
    <submittedName>
        <fullName evidence="5">Peptidase</fullName>
    </submittedName>
</protein>
<dbReference type="GO" id="GO:0019877">
    <property type="term" value="P:diaminopimelate biosynthetic process"/>
    <property type="evidence" value="ECO:0007669"/>
    <property type="project" value="UniProtKB-ARBA"/>
</dbReference>
<keyword evidence="2" id="KW-0479">Metal-binding</keyword>
<keyword evidence="6" id="KW-1185">Reference proteome</keyword>
<keyword evidence="3" id="KW-0732">Signal</keyword>
<evidence type="ECO:0000313" key="6">
    <source>
        <dbReference type="Proteomes" id="UP000321577"/>
    </source>
</evidence>
<dbReference type="Pfam" id="PF07687">
    <property type="entry name" value="M20_dimer"/>
    <property type="match status" value="1"/>
</dbReference>
<dbReference type="PANTHER" id="PTHR11014">
    <property type="entry name" value="PEPTIDASE M20 FAMILY MEMBER"/>
    <property type="match status" value="1"/>
</dbReference>
<keyword evidence="1" id="KW-0378">Hydrolase</keyword>
<feature type="domain" description="Peptidase M20 dimerisation" evidence="4">
    <location>
        <begin position="206"/>
        <end position="307"/>
    </location>
</feature>
<accession>A0A512M5Y2</accession>